<evidence type="ECO:0000256" key="1">
    <source>
        <dbReference type="ARBA" id="ARBA00022679"/>
    </source>
</evidence>
<dbReference type="PROSITE" id="PS50206">
    <property type="entry name" value="RHODANESE_3"/>
    <property type="match status" value="2"/>
</dbReference>
<feature type="domain" description="Rhodanese" evidence="3">
    <location>
        <begin position="13"/>
        <end position="131"/>
    </location>
</feature>
<reference evidence="5" key="1">
    <citation type="submission" date="2016-10" db="EMBL/GenBank/DDBJ databases">
        <authorList>
            <person name="Varghese N."/>
        </authorList>
    </citation>
    <scope>NUCLEOTIDE SEQUENCE [LARGE SCALE GENOMIC DNA]</scope>
    <source>
        <strain evidence="5">DSM 17980</strain>
    </source>
</reference>
<keyword evidence="2" id="KW-0677">Repeat</keyword>
<dbReference type="PROSITE" id="PS00380">
    <property type="entry name" value="RHODANESE_1"/>
    <property type="match status" value="1"/>
</dbReference>
<name>A0A1I7FGX5_9BACL</name>
<dbReference type="CDD" id="cd01449">
    <property type="entry name" value="TST_Repeat_2"/>
    <property type="match status" value="1"/>
</dbReference>
<dbReference type="CDD" id="cd01448">
    <property type="entry name" value="TST_Repeat_1"/>
    <property type="match status" value="1"/>
</dbReference>
<dbReference type="EMBL" id="FPBV01000001">
    <property type="protein sequence ID" value="SFU35428.1"/>
    <property type="molecule type" value="Genomic_DNA"/>
</dbReference>
<dbReference type="InterPro" id="IPR001307">
    <property type="entry name" value="Thiosulphate_STrfase_CS"/>
</dbReference>
<keyword evidence="5" id="KW-1185">Reference proteome</keyword>
<keyword evidence="4" id="KW-0670">Pyruvate</keyword>
<dbReference type="AlphaFoldDB" id="A0A1I7FGX5"/>
<dbReference type="GO" id="GO:0004792">
    <property type="term" value="F:thiosulfate-cyanide sulfurtransferase activity"/>
    <property type="evidence" value="ECO:0007669"/>
    <property type="project" value="InterPro"/>
</dbReference>
<dbReference type="InterPro" id="IPR036873">
    <property type="entry name" value="Rhodanese-like_dom_sf"/>
</dbReference>
<dbReference type="SMART" id="SM00450">
    <property type="entry name" value="RHOD"/>
    <property type="match status" value="2"/>
</dbReference>
<dbReference type="FunFam" id="3.40.250.10:FF:000035">
    <property type="entry name" value="Thiosulfate sulfurtransferase"/>
    <property type="match status" value="1"/>
</dbReference>
<dbReference type="SUPFAM" id="SSF52821">
    <property type="entry name" value="Rhodanese/Cell cycle control phosphatase"/>
    <property type="match status" value="2"/>
</dbReference>
<dbReference type="Proteomes" id="UP000183508">
    <property type="component" value="Unassembled WGS sequence"/>
</dbReference>
<keyword evidence="1 4" id="KW-0808">Transferase</keyword>
<dbReference type="Gene3D" id="3.40.250.10">
    <property type="entry name" value="Rhodanese-like domain"/>
    <property type="match status" value="2"/>
</dbReference>
<dbReference type="STRING" id="392015.SAMN05421543_101247"/>
<protein>
    <submittedName>
        <fullName evidence="4">Thiosulfate/3-mercaptopyruvate sulfurtransferase</fullName>
    </submittedName>
</protein>
<gene>
    <name evidence="4" type="ORF">SAMN05421543_101247</name>
</gene>
<proteinExistence type="predicted"/>
<dbReference type="eggNOG" id="COG2897">
    <property type="taxonomic scope" value="Bacteria"/>
</dbReference>
<dbReference type="PANTHER" id="PTHR11364">
    <property type="entry name" value="THIOSULFATE SULFERTANSFERASE"/>
    <property type="match status" value="1"/>
</dbReference>
<organism evidence="4 5">
    <name type="scientific">Alicyclobacillus macrosporangiidus</name>
    <dbReference type="NCBI Taxonomy" id="392015"/>
    <lineage>
        <taxon>Bacteria</taxon>
        <taxon>Bacillati</taxon>
        <taxon>Bacillota</taxon>
        <taxon>Bacilli</taxon>
        <taxon>Bacillales</taxon>
        <taxon>Alicyclobacillaceae</taxon>
        <taxon>Alicyclobacillus</taxon>
    </lineage>
</organism>
<evidence type="ECO:0000313" key="4">
    <source>
        <dbReference type="EMBL" id="SFU35428.1"/>
    </source>
</evidence>
<feature type="domain" description="Rhodanese" evidence="3">
    <location>
        <begin position="162"/>
        <end position="272"/>
    </location>
</feature>
<evidence type="ECO:0000259" key="3">
    <source>
        <dbReference type="PROSITE" id="PS50206"/>
    </source>
</evidence>
<dbReference type="PANTHER" id="PTHR11364:SF27">
    <property type="entry name" value="SULFURTRANSFERASE"/>
    <property type="match status" value="1"/>
</dbReference>
<dbReference type="RefSeq" id="WP_074948761.1">
    <property type="nucleotide sequence ID" value="NZ_FPBV01000001.1"/>
</dbReference>
<dbReference type="InterPro" id="IPR045078">
    <property type="entry name" value="TST/MPST-like"/>
</dbReference>
<dbReference type="InterPro" id="IPR001763">
    <property type="entry name" value="Rhodanese-like_dom"/>
</dbReference>
<accession>A0A1I7FGX5</accession>
<dbReference type="Pfam" id="PF00581">
    <property type="entry name" value="Rhodanese"/>
    <property type="match status" value="2"/>
</dbReference>
<evidence type="ECO:0000313" key="5">
    <source>
        <dbReference type="Proteomes" id="UP000183508"/>
    </source>
</evidence>
<sequence length="276" mass="29767">MLITVEALRSRLGEAGLVVFDCRFVLGQPHAGREAYLDGHIPGAFYLDLEQDLSGPRQAHGGRHPLPDPAELADKLGAAGVTDGVQVVVYDAGGGMAQRAWWLIRYLGLDTVSVLDGGFPAWQATGLPVTAELPKPRPARFPLRVRREWVVPVEEVRAVSAGHKPGLLVDARAKARFRGDLEPIDAVAGHIPGARNAPWEEGVAPDGRWKGPEAQRDRFRFVDDPRQVIAYCGSGVTACANLFAMALAGLEGARLYPGSWSDWISYPEHPVATGDA</sequence>
<evidence type="ECO:0000256" key="2">
    <source>
        <dbReference type="ARBA" id="ARBA00022737"/>
    </source>
</evidence>